<name>A0A397VN40_9GLOM</name>
<keyword evidence="2" id="KW-1185">Reference proteome</keyword>
<evidence type="ECO:0000313" key="1">
    <source>
        <dbReference type="EMBL" id="RIB21313.1"/>
    </source>
</evidence>
<comment type="caution">
    <text evidence="1">The sequence shown here is derived from an EMBL/GenBank/DDBJ whole genome shotgun (WGS) entry which is preliminary data.</text>
</comment>
<evidence type="ECO:0000313" key="2">
    <source>
        <dbReference type="Proteomes" id="UP000266673"/>
    </source>
</evidence>
<reference evidence="1 2" key="1">
    <citation type="submission" date="2018-06" db="EMBL/GenBank/DDBJ databases">
        <title>Comparative genomics reveals the genomic features of Rhizophagus irregularis, R. cerebriforme, R. diaphanum and Gigaspora rosea, and their symbiotic lifestyle signature.</title>
        <authorList>
            <person name="Morin E."/>
            <person name="San Clemente H."/>
            <person name="Chen E.C.H."/>
            <person name="De La Providencia I."/>
            <person name="Hainaut M."/>
            <person name="Kuo A."/>
            <person name="Kohler A."/>
            <person name="Murat C."/>
            <person name="Tang N."/>
            <person name="Roy S."/>
            <person name="Loubradou J."/>
            <person name="Henrissat B."/>
            <person name="Grigoriev I.V."/>
            <person name="Corradi N."/>
            <person name="Roux C."/>
            <person name="Martin F.M."/>
        </authorList>
    </citation>
    <scope>NUCLEOTIDE SEQUENCE [LARGE SCALE GENOMIC DNA]</scope>
    <source>
        <strain evidence="1 2">DAOM 194757</strain>
    </source>
</reference>
<gene>
    <name evidence="1" type="ORF">C2G38_1110716</name>
</gene>
<dbReference type="EMBL" id="QKWP01000367">
    <property type="protein sequence ID" value="RIB21313.1"/>
    <property type="molecule type" value="Genomic_DNA"/>
</dbReference>
<organism evidence="1 2">
    <name type="scientific">Gigaspora rosea</name>
    <dbReference type="NCBI Taxonomy" id="44941"/>
    <lineage>
        <taxon>Eukaryota</taxon>
        <taxon>Fungi</taxon>
        <taxon>Fungi incertae sedis</taxon>
        <taxon>Mucoromycota</taxon>
        <taxon>Glomeromycotina</taxon>
        <taxon>Glomeromycetes</taxon>
        <taxon>Diversisporales</taxon>
        <taxon>Gigasporaceae</taxon>
        <taxon>Gigaspora</taxon>
    </lineage>
</organism>
<accession>A0A397VN40</accession>
<dbReference type="Proteomes" id="UP000266673">
    <property type="component" value="Unassembled WGS sequence"/>
</dbReference>
<sequence>MVIYSAIFKEKYTYFVINTLSPLFVYDLNGRSHLIQIFFSNFLQISFFLYYDIPY</sequence>
<protein>
    <submittedName>
        <fullName evidence="1">Uncharacterized protein</fullName>
    </submittedName>
</protein>
<dbReference type="AlphaFoldDB" id="A0A397VN40"/>
<proteinExistence type="predicted"/>